<sequence length="171" mass="19304">MGKRDKHHRRSLNDLLERFESASEQIQEEISDIRELLRRAERLMQQLPRNGNRGTQGFISDEGVFFEVAAPPAATPAAPVLTPDQRRLVRDIREIGRQLRNLQFQFAVAVVGFSTLIDLLVNEDEGDIPEEVVIAFISFFAIQISTIQLQIAELQGRLLATVLELEVSLGL</sequence>
<reference evidence="2 3" key="1">
    <citation type="submission" date="2018-01" db="EMBL/GenBank/DDBJ databases">
        <title>Bacillus asahii Genome sequencing and assembly.</title>
        <authorList>
            <person name="Jiang H."/>
            <person name="Feng Y."/>
            <person name="Zhao F."/>
            <person name="Lin X."/>
        </authorList>
    </citation>
    <scope>NUCLEOTIDE SEQUENCE [LARGE SCALE GENOMIC DNA]</scope>
    <source>
        <strain evidence="2 3">OM18</strain>
    </source>
</reference>
<dbReference type="AlphaFoldDB" id="A0A3Q9RRI7"/>
<dbReference type="Proteomes" id="UP000283095">
    <property type="component" value="Chromosome"/>
</dbReference>
<name>A0A3Q9RRI7_9BACI</name>
<organism evidence="2 3">
    <name type="scientific">Peribacillus asahii</name>
    <dbReference type="NCBI Taxonomy" id="228899"/>
    <lineage>
        <taxon>Bacteria</taxon>
        <taxon>Bacillati</taxon>
        <taxon>Bacillota</taxon>
        <taxon>Bacilli</taxon>
        <taxon>Bacillales</taxon>
        <taxon>Bacillaceae</taxon>
        <taxon>Peribacillus</taxon>
    </lineage>
</organism>
<keyword evidence="1" id="KW-0175">Coiled coil</keyword>
<evidence type="ECO:0000313" key="3">
    <source>
        <dbReference type="Proteomes" id="UP000283095"/>
    </source>
</evidence>
<dbReference type="RefSeq" id="WP_127762030.1">
    <property type="nucleotide sequence ID" value="NZ_CP026095.1"/>
</dbReference>
<protein>
    <submittedName>
        <fullName evidence="2">Uncharacterized protein</fullName>
    </submittedName>
</protein>
<dbReference type="KEGG" id="pasa:BAOM_4613"/>
<evidence type="ECO:0000313" key="2">
    <source>
        <dbReference type="EMBL" id="AZV45192.1"/>
    </source>
</evidence>
<evidence type="ECO:0000256" key="1">
    <source>
        <dbReference type="SAM" id="Coils"/>
    </source>
</evidence>
<accession>A0A3Q9RRI7</accession>
<proteinExistence type="predicted"/>
<gene>
    <name evidence="2" type="ORF">BAOM_4613</name>
</gene>
<feature type="coiled-coil region" evidence="1">
    <location>
        <begin position="9"/>
        <end position="46"/>
    </location>
</feature>
<dbReference type="EMBL" id="CP026095">
    <property type="protein sequence ID" value="AZV45192.1"/>
    <property type="molecule type" value="Genomic_DNA"/>
</dbReference>